<proteinExistence type="predicted"/>
<dbReference type="GO" id="GO:0004252">
    <property type="term" value="F:serine-type endopeptidase activity"/>
    <property type="evidence" value="ECO:0007669"/>
    <property type="project" value="InterPro"/>
</dbReference>
<dbReference type="Pfam" id="PF05362">
    <property type="entry name" value="Lon_C"/>
    <property type="match status" value="1"/>
</dbReference>
<name>A0A6J7EMS4_9ZZZZ</name>
<dbReference type="InterPro" id="IPR008269">
    <property type="entry name" value="Lon_proteolytic"/>
</dbReference>
<protein>
    <submittedName>
        <fullName evidence="2">Unannotated protein</fullName>
    </submittedName>
</protein>
<gene>
    <name evidence="2" type="ORF">UFOPK3402_01676</name>
</gene>
<sequence length="602" mass="60909">MLMATLMALLTGCSATGSTPVQGVITVPALWVGADSTGVEAAGIEPAAIRASTVGPPGFTVDLETVQAQGAGPQWQAATAVAATVAALFSGRDPRSIDLQYSVTGPIDGPSAGAILTVGSLAAVRGESLDPRVTMTGTVAPDGTIGRVGGLAAKVRAAAQAGFTTMLIPLASEKETGPDGSITDVIDLGRGLGLVVRPVADVTEAYELFAGMPLAPAPGASTELAPSVQRATSQGTRTLIERLRDRLVEAGSDLPLPERKRLESDAAAALVALNVGDTPGAYGTAVLASRVLERISSSAQARRQIARAGSAQARASIADAAQKDAARARALLVEGANVAGLGVEQVASLPFALAPIAYARAALMAIPTGLAESGDDASIVAAAAELGDQRFVLDVVGPDGLRVARASSARPASLSEAPGFLSGYTDFLVRGGDATLAYLGSVSGTRPFSQPGNAAQAAAVLQELAHAAPPAVSGLSDEIEQLAYSVAYFLASEDLVSRQSLGLPPPGIEWDGEVRDDEAVRAAVASGSRVVGTYGSSLVEAGSGVDAALWGSAWGAAMPDSESARAHRAMAWLGALHEQWSAVLGCLLIQTARALDGDHRPR</sequence>
<dbReference type="EMBL" id="CAFBLS010000250">
    <property type="protein sequence ID" value="CAB4884862.1"/>
    <property type="molecule type" value="Genomic_DNA"/>
</dbReference>
<dbReference type="AlphaFoldDB" id="A0A6J7EMS4"/>
<evidence type="ECO:0000259" key="1">
    <source>
        <dbReference type="Pfam" id="PF05362"/>
    </source>
</evidence>
<organism evidence="2">
    <name type="scientific">freshwater metagenome</name>
    <dbReference type="NCBI Taxonomy" id="449393"/>
    <lineage>
        <taxon>unclassified sequences</taxon>
        <taxon>metagenomes</taxon>
        <taxon>ecological metagenomes</taxon>
    </lineage>
</organism>
<dbReference type="GO" id="GO:0006508">
    <property type="term" value="P:proteolysis"/>
    <property type="evidence" value="ECO:0007669"/>
    <property type="project" value="InterPro"/>
</dbReference>
<evidence type="ECO:0000313" key="2">
    <source>
        <dbReference type="EMBL" id="CAB4884862.1"/>
    </source>
</evidence>
<dbReference type="InterPro" id="IPR020568">
    <property type="entry name" value="Ribosomal_Su5_D2-typ_SF"/>
</dbReference>
<accession>A0A6J7EMS4</accession>
<dbReference type="GO" id="GO:0004176">
    <property type="term" value="F:ATP-dependent peptidase activity"/>
    <property type="evidence" value="ECO:0007669"/>
    <property type="project" value="InterPro"/>
</dbReference>
<dbReference type="Gene3D" id="3.30.230.10">
    <property type="match status" value="1"/>
</dbReference>
<dbReference type="SUPFAM" id="SSF54211">
    <property type="entry name" value="Ribosomal protein S5 domain 2-like"/>
    <property type="match status" value="1"/>
</dbReference>
<feature type="domain" description="Lon proteolytic" evidence="1">
    <location>
        <begin position="106"/>
        <end position="175"/>
    </location>
</feature>
<reference evidence="2" key="1">
    <citation type="submission" date="2020-05" db="EMBL/GenBank/DDBJ databases">
        <authorList>
            <person name="Chiriac C."/>
            <person name="Salcher M."/>
            <person name="Ghai R."/>
            <person name="Kavagutti S V."/>
        </authorList>
    </citation>
    <scope>NUCLEOTIDE SEQUENCE</scope>
</reference>
<dbReference type="InterPro" id="IPR014721">
    <property type="entry name" value="Ribsml_uS5_D2-typ_fold_subgr"/>
</dbReference>